<sequence length="248" mass="25616">MDANTFSGVSLIACGHGTRNAQGQETMAALVAAIGRRIGRPVLGASVDVQTPAVGDVVADLPTDRPGIIMPLLLSTGYHTNIDLRDAAARFGAGEASGTGVRTDRIRIADPLGPSERLAHLQARRLDEAGWKQGDGVVMAVVGSSVAAGGEDARAQARNLERVLGQRVDVAFGAAADPTVPVAVEACRRRGAPRVFVSSYILAPGTFQDRLHQAGADGVTRTLLDVGDPDSLGTVAGIALDRAIHCTV</sequence>
<dbReference type="EMBL" id="WOGT01000001">
    <property type="protein sequence ID" value="MUN54227.1"/>
    <property type="molecule type" value="Genomic_DNA"/>
</dbReference>
<dbReference type="GO" id="GO:0016829">
    <property type="term" value="F:lyase activity"/>
    <property type="evidence" value="ECO:0007669"/>
    <property type="project" value="UniProtKB-KW"/>
</dbReference>
<comment type="caution">
    <text evidence="3">The sequence shown here is derived from an EMBL/GenBank/DDBJ whole genome shotgun (WGS) entry which is preliminary data.</text>
</comment>
<evidence type="ECO:0000256" key="1">
    <source>
        <dbReference type="ARBA" id="ARBA00022723"/>
    </source>
</evidence>
<dbReference type="PANTHER" id="PTHR33542:SF5">
    <property type="entry name" value="FERROCHELATASE CHE1"/>
    <property type="match status" value="1"/>
</dbReference>
<dbReference type="Gene3D" id="3.40.50.1400">
    <property type="match status" value="2"/>
</dbReference>
<reference evidence="3 4" key="1">
    <citation type="submission" date="2019-12" db="EMBL/GenBank/DDBJ databases">
        <authorList>
            <person name="Li J."/>
            <person name="Shi Y."/>
            <person name="Xu G."/>
            <person name="Xiao D."/>
            <person name="Ran X."/>
        </authorList>
    </citation>
    <scope>NUCLEOTIDE SEQUENCE [LARGE SCALE GENOMIC DNA]</scope>
    <source>
        <strain evidence="3 4">JCM 15915</strain>
    </source>
</reference>
<keyword evidence="4" id="KW-1185">Reference proteome</keyword>
<name>A0A7K1LGA2_9MICC</name>
<dbReference type="CDD" id="cd03416">
    <property type="entry name" value="CbiX_SirB_N"/>
    <property type="match status" value="1"/>
</dbReference>
<evidence type="ECO:0000313" key="4">
    <source>
        <dbReference type="Proteomes" id="UP000462152"/>
    </source>
</evidence>
<dbReference type="Pfam" id="PF01903">
    <property type="entry name" value="CbiX"/>
    <property type="match status" value="2"/>
</dbReference>
<evidence type="ECO:0000313" key="3">
    <source>
        <dbReference type="EMBL" id="MUN54227.1"/>
    </source>
</evidence>
<dbReference type="Proteomes" id="UP000462152">
    <property type="component" value="Unassembled WGS sequence"/>
</dbReference>
<evidence type="ECO:0008006" key="5">
    <source>
        <dbReference type="Google" id="ProtNLM"/>
    </source>
</evidence>
<keyword evidence="1" id="KW-0479">Metal-binding</keyword>
<keyword evidence="2" id="KW-0456">Lyase</keyword>
<evidence type="ECO:0000256" key="2">
    <source>
        <dbReference type="ARBA" id="ARBA00023239"/>
    </source>
</evidence>
<dbReference type="GO" id="GO:0046872">
    <property type="term" value="F:metal ion binding"/>
    <property type="evidence" value="ECO:0007669"/>
    <property type="project" value="UniProtKB-KW"/>
</dbReference>
<dbReference type="InterPro" id="IPR002762">
    <property type="entry name" value="CbiX-like"/>
</dbReference>
<proteinExistence type="predicted"/>
<dbReference type="SUPFAM" id="SSF53800">
    <property type="entry name" value="Chelatase"/>
    <property type="match status" value="1"/>
</dbReference>
<dbReference type="RefSeq" id="WP_129314298.1">
    <property type="nucleotide sequence ID" value="NZ_NOIQ01000001.1"/>
</dbReference>
<protein>
    <recommendedName>
        <fullName evidence="5">Sirohydrochlorin chelatase</fullName>
    </recommendedName>
</protein>
<dbReference type="AlphaFoldDB" id="A0A7K1LGA2"/>
<organism evidence="3 4">
    <name type="scientific">Rothia koreensis</name>
    <dbReference type="NCBI Taxonomy" id="592378"/>
    <lineage>
        <taxon>Bacteria</taxon>
        <taxon>Bacillati</taxon>
        <taxon>Actinomycetota</taxon>
        <taxon>Actinomycetes</taxon>
        <taxon>Micrococcales</taxon>
        <taxon>Micrococcaceae</taxon>
        <taxon>Rothia</taxon>
    </lineage>
</organism>
<dbReference type="PANTHER" id="PTHR33542">
    <property type="entry name" value="SIROHYDROCHLORIN FERROCHELATASE, CHLOROPLASTIC"/>
    <property type="match status" value="1"/>
</dbReference>
<dbReference type="OrthoDB" id="7345302at2"/>
<dbReference type="InterPro" id="IPR050963">
    <property type="entry name" value="Sirohydro_Cobaltochel/CbiX"/>
</dbReference>
<accession>A0A7K1LGA2</accession>
<gene>
    <name evidence="3" type="ORF">GMA10_03185</name>
</gene>